<accession>A0A4V0YR74</accession>
<evidence type="ECO:0000313" key="3">
    <source>
        <dbReference type="Proteomes" id="UP000293296"/>
    </source>
</evidence>
<dbReference type="InterPro" id="IPR035919">
    <property type="entry name" value="EAL_sf"/>
</dbReference>
<dbReference type="Pfam" id="PF00563">
    <property type="entry name" value="EAL"/>
    <property type="match status" value="1"/>
</dbReference>
<evidence type="ECO:0000313" key="2">
    <source>
        <dbReference type="EMBL" id="QAZ68812.1"/>
    </source>
</evidence>
<dbReference type="CDD" id="cd01948">
    <property type="entry name" value="EAL"/>
    <property type="match status" value="1"/>
</dbReference>
<name>A0A4V0YR74_9BACT</name>
<feature type="domain" description="EAL" evidence="1">
    <location>
        <begin position="1"/>
        <end position="149"/>
    </location>
</feature>
<proteinExistence type="predicted"/>
<dbReference type="GO" id="GO:0071111">
    <property type="term" value="F:cyclic-guanylate-specific phosphodiesterase activity"/>
    <property type="evidence" value="ECO:0007669"/>
    <property type="project" value="InterPro"/>
</dbReference>
<dbReference type="Gene3D" id="3.20.20.450">
    <property type="entry name" value="EAL domain"/>
    <property type="match status" value="1"/>
</dbReference>
<gene>
    <name evidence="2" type="ORF">C3Y92_16855</name>
</gene>
<reference evidence="2 3" key="1">
    <citation type="submission" date="2018-02" db="EMBL/GenBank/DDBJ databases">
        <title>Genome sequence of Desulfovibrio carbinolicus DSM 3852.</title>
        <authorList>
            <person name="Wilbanks E."/>
            <person name="Skennerton C.T."/>
            <person name="Orphan V.J."/>
        </authorList>
    </citation>
    <scope>NUCLEOTIDE SEQUENCE [LARGE SCALE GENOMIC DNA]</scope>
    <source>
        <strain evidence="2 3">DSM 3852</strain>
    </source>
</reference>
<dbReference type="PROSITE" id="PS50883">
    <property type="entry name" value="EAL"/>
    <property type="match status" value="1"/>
</dbReference>
<dbReference type="SUPFAM" id="SSF141868">
    <property type="entry name" value="EAL domain-like"/>
    <property type="match status" value="1"/>
</dbReference>
<dbReference type="PANTHER" id="PTHR33121">
    <property type="entry name" value="CYCLIC DI-GMP PHOSPHODIESTERASE PDEF"/>
    <property type="match status" value="1"/>
</dbReference>
<evidence type="ECO:0000259" key="1">
    <source>
        <dbReference type="PROSITE" id="PS50883"/>
    </source>
</evidence>
<sequence>MIFHVNKKVEAFGWERGASPPLVLALGKRKVRPTQKTLNALSSLGASIAIDDFGTGHSALSYLNRFRVDVLKSDSSFVSGVEKDRRKAELVKAFIAVARALDMDVVAEGVELPEQAELLCAHGCLVGQGFLYSRPLPFEEFERLVLQPFSTCN</sequence>
<organism evidence="2 3">
    <name type="scientific">Solidesulfovibrio carbinolicus</name>
    <dbReference type="NCBI Taxonomy" id="296842"/>
    <lineage>
        <taxon>Bacteria</taxon>
        <taxon>Pseudomonadati</taxon>
        <taxon>Thermodesulfobacteriota</taxon>
        <taxon>Desulfovibrionia</taxon>
        <taxon>Desulfovibrionales</taxon>
        <taxon>Desulfovibrionaceae</taxon>
        <taxon>Solidesulfovibrio</taxon>
    </lineage>
</organism>
<dbReference type="KEGG" id="dcb:C3Y92_16855"/>
<dbReference type="PANTHER" id="PTHR33121:SF70">
    <property type="entry name" value="SIGNALING PROTEIN YKOW"/>
    <property type="match status" value="1"/>
</dbReference>
<protein>
    <recommendedName>
        <fullName evidence="1">EAL domain-containing protein</fullName>
    </recommendedName>
</protein>
<keyword evidence="3" id="KW-1185">Reference proteome</keyword>
<dbReference type="InterPro" id="IPR001633">
    <property type="entry name" value="EAL_dom"/>
</dbReference>
<dbReference type="InterPro" id="IPR050706">
    <property type="entry name" value="Cyclic-di-GMP_PDE-like"/>
</dbReference>
<dbReference type="AlphaFoldDB" id="A0A4V0YR74"/>
<dbReference type="EMBL" id="CP026538">
    <property type="protein sequence ID" value="QAZ68812.1"/>
    <property type="molecule type" value="Genomic_DNA"/>
</dbReference>
<dbReference type="SMART" id="SM00052">
    <property type="entry name" value="EAL"/>
    <property type="match status" value="1"/>
</dbReference>
<dbReference type="Proteomes" id="UP000293296">
    <property type="component" value="Chromosome"/>
</dbReference>
<dbReference type="OrthoDB" id="7673416at2"/>